<feature type="transmembrane region" description="Helical" evidence="2">
    <location>
        <begin position="169"/>
        <end position="187"/>
    </location>
</feature>
<keyword evidence="2" id="KW-1133">Transmembrane helix</keyword>
<evidence type="ECO:0000256" key="1">
    <source>
        <dbReference type="SAM" id="MobiDB-lite"/>
    </source>
</evidence>
<keyword evidence="2" id="KW-0472">Membrane</keyword>
<evidence type="ECO:0000313" key="3">
    <source>
        <dbReference type="EMBL" id="GBP65418.1"/>
    </source>
</evidence>
<sequence length="292" mass="32776">MYPTRQSSDCIDLYQITYLCIYRKEQRRWRRPAVFDGHVEDLQRSSLFRHIAVERKRKCVRRLSRVSQKSFEIRPAYVLADECRLHRQVDIVSSPISLLMWELSARAGARSIAGRGAGSEHLLFRAGASTENEIYDGNNNTTVAKACAGGGGGGVSVSRRQRRARRRRVAGLLLAPALFSAALPAPPPALGRRRLPRKSVSRKAISRKPLCDSVSVSKSIRAGHKRRVRARETAGPPGPSARRRRLRPGFTATAVTEMFTNYLASMPRCRGPVSFPILYNVFMCTVHYSDRL</sequence>
<organism evidence="3 4">
    <name type="scientific">Eumeta variegata</name>
    <name type="common">Bagworm moth</name>
    <name type="synonym">Eumeta japonica</name>
    <dbReference type="NCBI Taxonomy" id="151549"/>
    <lineage>
        <taxon>Eukaryota</taxon>
        <taxon>Metazoa</taxon>
        <taxon>Ecdysozoa</taxon>
        <taxon>Arthropoda</taxon>
        <taxon>Hexapoda</taxon>
        <taxon>Insecta</taxon>
        <taxon>Pterygota</taxon>
        <taxon>Neoptera</taxon>
        <taxon>Endopterygota</taxon>
        <taxon>Lepidoptera</taxon>
        <taxon>Glossata</taxon>
        <taxon>Ditrysia</taxon>
        <taxon>Tineoidea</taxon>
        <taxon>Psychidae</taxon>
        <taxon>Oiketicinae</taxon>
        <taxon>Eumeta</taxon>
    </lineage>
</organism>
<evidence type="ECO:0000256" key="2">
    <source>
        <dbReference type="SAM" id="Phobius"/>
    </source>
</evidence>
<protein>
    <submittedName>
        <fullName evidence="3">Uncharacterized protein</fullName>
    </submittedName>
</protein>
<comment type="caution">
    <text evidence="3">The sequence shown here is derived from an EMBL/GenBank/DDBJ whole genome shotgun (WGS) entry which is preliminary data.</text>
</comment>
<evidence type="ECO:0000313" key="4">
    <source>
        <dbReference type="Proteomes" id="UP000299102"/>
    </source>
</evidence>
<dbReference type="AlphaFoldDB" id="A0A4C1XPJ7"/>
<accession>A0A4C1XPJ7</accession>
<dbReference type="Proteomes" id="UP000299102">
    <property type="component" value="Unassembled WGS sequence"/>
</dbReference>
<dbReference type="EMBL" id="BGZK01000928">
    <property type="protein sequence ID" value="GBP65418.1"/>
    <property type="molecule type" value="Genomic_DNA"/>
</dbReference>
<proteinExistence type="predicted"/>
<gene>
    <name evidence="3" type="ORF">EVAR_103300_1</name>
</gene>
<keyword evidence="4" id="KW-1185">Reference proteome</keyword>
<reference evidence="3 4" key="1">
    <citation type="journal article" date="2019" name="Commun. Biol.">
        <title>The bagworm genome reveals a unique fibroin gene that provides high tensile strength.</title>
        <authorList>
            <person name="Kono N."/>
            <person name="Nakamura H."/>
            <person name="Ohtoshi R."/>
            <person name="Tomita M."/>
            <person name="Numata K."/>
            <person name="Arakawa K."/>
        </authorList>
    </citation>
    <scope>NUCLEOTIDE SEQUENCE [LARGE SCALE GENOMIC DNA]</scope>
</reference>
<feature type="region of interest" description="Disordered" evidence="1">
    <location>
        <begin position="222"/>
        <end position="247"/>
    </location>
</feature>
<keyword evidence="2" id="KW-0812">Transmembrane</keyword>
<name>A0A4C1XPJ7_EUMVA</name>